<reference evidence="1 2" key="1">
    <citation type="journal article" date="2018" name="Sci. Rep.">
        <title>Comparative analysis of the Pocillopora damicornis genome highlights role of immune system in coral evolution.</title>
        <authorList>
            <person name="Cunning R."/>
            <person name="Bay R.A."/>
            <person name="Gillette P."/>
            <person name="Baker A.C."/>
            <person name="Traylor-Knowles N."/>
        </authorList>
    </citation>
    <scope>NUCLEOTIDE SEQUENCE [LARGE SCALE GENOMIC DNA]</scope>
    <source>
        <strain evidence="1">RSMAS</strain>
        <tissue evidence="1">Whole animal</tissue>
    </source>
</reference>
<gene>
    <name evidence="1" type="ORF">pdam_00005497</name>
</gene>
<accession>A0A3M6TAP0</accession>
<dbReference type="EMBL" id="RCHS01004020">
    <property type="protein sequence ID" value="RMX38344.1"/>
    <property type="molecule type" value="Genomic_DNA"/>
</dbReference>
<name>A0A3M6TAP0_POCDA</name>
<protein>
    <submittedName>
        <fullName evidence="1">Uncharacterized protein</fullName>
    </submittedName>
</protein>
<dbReference type="AlphaFoldDB" id="A0A3M6TAP0"/>
<sequence length="147" mass="17101">MTKLVIKQFHVRDRLLKVERHSENADDWASSRTARNKAVSPLHSAQREFYIRMALNVICVTIIPFQCYRFCGKKCLASKINDELVVTVKENRLVNLASRISVLSKIRTFLSLKQQLLFYNAIIHPVMSYADVIWSSCDKEPLYRVLK</sequence>
<keyword evidence="2" id="KW-1185">Reference proteome</keyword>
<dbReference type="Proteomes" id="UP000275408">
    <property type="component" value="Unassembled WGS sequence"/>
</dbReference>
<comment type="caution">
    <text evidence="1">The sequence shown here is derived from an EMBL/GenBank/DDBJ whole genome shotgun (WGS) entry which is preliminary data.</text>
</comment>
<evidence type="ECO:0000313" key="1">
    <source>
        <dbReference type="EMBL" id="RMX38344.1"/>
    </source>
</evidence>
<organism evidence="1 2">
    <name type="scientific">Pocillopora damicornis</name>
    <name type="common">Cauliflower coral</name>
    <name type="synonym">Millepora damicornis</name>
    <dbReference type="NCBI Taxonomy" id="46731"/>
    <lineage>
        <taxon>Eukaryota</taxon>
        <taxon>Metazoa</taxon>
        <taxon>Cnidaria</taxon>
        <taxon>Anthozoa</taxon>
        <taxon>Hexacorallia</taxon>
        <taxon>Scleractinia</taxon>
        <taxon>Astrocoeniina</taxon>
        <taxon>Pocilloporidae</taxon>
        <taxon>Pocillopora</taxon>
    </lineage>
</organism>
<evidence type="ECO:0000313" key="2">
    <source>
        <dbReference type="Proteomes" id="UP000275408"/>
    </source>
</evidence>
<proteinExistence type="predicted"/>